<dbReference type="STRING" id="28234.SAMN04488588_0255"/>
<dbReference type="Proteomes" id="UP000297288">
    <property type="component" value="Unassembled WGS sequence"/>
</dbReference>
<dbReference type="OrthoDB" id="46976at2"/>
<evidence type="ECO:0000313" key="2">
    <source>
        <dbReference type="EMBL" id="TGG89098.1"/>
    </source>
</evidence>
<dbReference type="EMBL" id="SRME01000001">
    <property type="protein sequence ID" value="TGG89098.1"/>
    <property type="molecule type" value="Genomic_DNA"/>
</dbReference>
<evidence type="ECO:0008006" key="5">
    <source>
        <dbReference type="Google" id="ProtNLM"/>
    </source>
</evidence>
<dbReference type="RefSeq" id="WP_091402079.1">
    <property type="nucleotide sequence ID" value="NZ_FMYV01000001.1"/>
</dbReference>
<accession>A0A1G6I5P9</accession>
<evidence type="ECO:0000313" key="1">
    <source>
        <dbReference type="EMBL" id="SDC01814.1"/>
    </source>
</evidence>
<keyword evidence="3" id="KW-1185">Reference proteome</keyword>
<proteinExistence type="predicted"/>
<dbReference type="EMBL" id="FMYV01000001">
    <property type="protein sequence ID" value="SDC01814.1"/>
    <property type="molecule type" value="Genomic_DNA"/>
</dbReference>
<dbReference type="AlphaFoldDB" id="A0A1G6I5P9"/>
<reference evidence="1 3" key="1">
    <citation type="submission" date="2016-10" db="EMBL/GenBank/DDBJ databases">
        <authorList>
            <person name="de Groot N.N."/>
        </authorList>
    </citation>
    <scope>NUCLEOTIDE SEQUENCE [LARGE SCALE GENOMIC DNA]</scope>
    <source>
        <strain evidence="1 3">WG14</strain>
    </source>
</reference>
<evidence type="ECO:0000313" key="3">
    <source>
        <dbReference type="Proteomes" id="UP000199322"/>
    </source>
</evidence>
<gene>
    <name evidence="2" type="ORF">E4650_02570</name>
    <name evidence="1" type="ORF">SAMN04488588_0255</name>
</gene>
<organism evidence="1 3">
    <name type="scientific">Geotoga petraea</name>
    <dbReference type="NCBI Taxonomy" id="28234"/>
    <lineage>
        <taxon>Bacteria</taxon>
        <taxon>Thermotogati</taxon>
        <taxon>Thermotogota</taxon>
        <taxon>Thermotogae</taxon>
        <taxon>Petrotogales</taxon>
        <taxon>Petrotogaceae</taxon>
        <taxon>Geotoga</taxon>
    </lineage>
</organism>
<dbReference type="Proteomes" id="UP000199322">
    <property type="component" value="Unassembled WGS sequence"/>
</dbReference>
<reference evidence="2 4" key="2">
    <citation type="submission" date="2019-04" db="EMBL/GenBank/DDBJ databases">
        <title>Draft genome sequence data and analysis of a Fermenting Bacterium, Geotoga petraea strain HO-Geo1, isolated from heavy-oil petroleum reservoir in Russia.</title>
        <authorList>
            <person name="Grouzdev D.S."/>
            <person name="Semenova E.M."/>
            <person name="Sokolova D.S."/>
            <person name="Tourova T.P."/>
            <person name="Poltaraus A.B."/>
            <person name="Nazina T.N."/>
        </authorList>
    </citation>
    <scope>NUCLEOTIDE SEQUENCE [LARGE SCALE GENOMIC DNA]</scope>
    <source>
        <strain evidence="2 4">HO-Geo1</strain>
    </source>
</reference>
<evidence type="ECO:0000313" key="4">
    <source>
        <dbReference type="Proteomes" id="UP000297288"/>
    </source>
</evidence>
<name>A0A1G6I5P9_9BACT</name>
<protein>
    <recommendedName>
        <fullName evidence="5">DUF4367 domain-containing protein</fullName>
    </recommendedName>
</protein>
<sequence>MKTLANVIKKWKILLIINLFLVSTLSFSANFEEYIEFNPALYEVKSREITSESTFLHFELPEETSKMTILLERNNSTYKIYILNFKSIYKLNSFWYNFVEELSSEFNSFLSTIPVFYGRYNGLLDEDVLYSWFIGIDKNMFVIIGPDKNIVEDLKYKVDKFR</sequence>